<reference evidence="2" key="1">
    <citation type="journal article" date="2019" name="Int. J. Syst. Evol. Microbiol.">
        <title>The Global Catalogue of Microorganisms (GCM) 10K type strain sequencing project: providing services to taxonomists for standard genome sequencing and annotation.</title>
        <authorList>
            <consortium name="The Broad Institute Genomics Platform"/>
            <consortium name="The Broad Institute Genome Sequencing Center for Infectious Disease"/>
            <person name="Wu L."/>
            <person name="Ma J."/>
        </authorList>
    </citation>
    <scope>NUCLEOTIDE SEQUENCE [LARGE SCALE GENOMIC DNA]</scope>
    <source>
        <strain evidence="2">CCM 7132</strain>
    </source>
</reference>
<protein>
    <submittedName>
        <fullName evidence="1">Uncharacterized protein</fullName>
    </submittedName>
</protein>
<dbReference type="RefSeq" id="WP_188426212.1">
    <property type="nucleotide sequence ID" value="NZ_BMCH01000003.1"/>
</dbReference>
<organism evidence="1 2">
    <name type="scientific">Asaia siamensis</name>
    <dbReference type="NCBI Taxonomy" id="110479"/>
    <lineage>
        <taxon>Bacteria</taxon>
        <taxon>Pseudomonadati</taxon>
        <taxon>Pseudomonadota</taxon>
        <taxon>Alphaproteobacteria</taxon>
        <taxon>Acetobacterales</taxon>
        <taxon>Acetobacteraceae</taxon>
        <taxon>Asaia</taxon>
    </lineage>
</organism>
<evidence type="ECO:0000313" key="2">
    <source>
        <dbReference type="Proteomes" id="UP000637769"/>
    </source>
</evidence>
<name>A0ABQ1M3X7_9PROT</name>
<comment type="caution">
    <text evidence="1">The sequence shown here is derived from an EMBL/GenBank/DDBJ whole genome shotgun (WGS) entry which is preliminary data.</text>
</comment>
<dbReference type="EMBL" id="BMCH01000003">
    <property type="protein sequence ID" value="GGC31138.1"/>
    <property type="molecule type" value="Genomic_DNA"/>
</dbReference>
<dbReference type="Proteomes" id="UP000637769">
    <property type="component" value="Unassembled WGS sequence"/>
</dbReference>
<evidence type="ECO:0000313" key="1">
    <source>
        <dbReference type="EMBL" id="GGC31138.1"/>
    </source>
</evidence>
<keyword evidence="2" id="KW-1185">Reference proteome</keyword>
<proteinExistence type="predicted"/>
<sequence>MTFPLDNTFKDSEIKKDTANITHSVPITGTDMSLVHEIWLEPDENGQMLPGLCLCGPMGDAFRALLDESAIKISEIKGRSHFEAMVRYHEFLGREAYTSHHPEDFEPYPEEWLHIQYNFLRESRAARPACKVLPPKGKTDPDFSKYLEKGAMFYMPGQ</sequence>
<accession>A0ABQ1M3X7</accession>
<gene>
    <name evidence="1" type="ORF">GCM10007207_15810</name>
</gene>